<organism evidence="1 2">
    <name type="scientific">Furfurilactobacillus siliginis</name>
    <dbReference type="NCBI Taxonomy" id="348151"/>
    <lineage>
        <taxon>Bacteria</taxon>
        <taxon>Bacillati</taxon>
        <taxon>Bacillota</taxon>
        <taxon>Bacilli</taxon>
        <taxon>Lactobacillales</taxon>
        <taxon>Lactobacillaceae</taxon>
        <taxon>Furfurilactobacillus</taxon>
    </lineage>
</organism>
<reference evidence="1 2" key="1">
    <citation type="submission" date="2019-07" db="EMBL/GenBank/DDBJ databases">
        <title>Whole genome shotgun sequence of Lactobacillus siliginis NBRC 101315.</title>
        <authorList>
            <person name="Hosoyama A."/>
            <person name="Uohara A."/>
            <person name="Ohji S."/>
            <person name="Ichikawa N."/>
        </authorList>
    </citation>
    <scope>NUCLEOTIDE SEQUENCE [LARGE SCALE GENOMIC DNA]</scope>
    <source>
        <strain evidence="1 2">NBRC 101315</strain>
    </source>
</reference>
<dbReference type="Proteomes" id="UP000321429">
    <property type="component" value="Unassembled WGS sequence"/>
</dbReference>
<dbReference type="EMBL" id="BJUD01000022">
    <property type="protein sequence ID" value="GEK28885.1"/>
    <property type="molecule type" value="Genomic_DNA"/>
</dbReference>
<dbReference type="AlphaFoldDB" id="A0A510VV71"/>
<accession>A0A510VV71</accession>
<evidence type="ECO:0000313" key="2">
    <source>
        <dbReference type="Proteomes" id="UP000321429"/>
    </source>
</evidence>
<sequence>MIEHKQYEQATNGLRDKNVIYGVARSGEEAVSIVRDELKKLEEEK</sequence>
<gene>
    <name evidence="1" type="ORF">LSI01_11960</name>
</gene>
<proteinExistence type="predicted"/>
<dbReference type="RefSeq" id="WP_186808481.1">
    <property type="nucleotide sequence ID" value="NZ_BJUD01000022.1"/>
</dbReference>
<evidence type="ECO:0000313" key="1">
    <source>
        <dbReference type="EMBL" id="GEK28885.1"/>
    </source>
</evidence>
<name>A0A510VV71_9LACO</name>
<protein>
    <submittedName>
        <fullName evidence="1">Uncharacterized protein</fullName>
    </submittedName>
</protein>
<comment type="caution">
    <text evidence="1">The sequence shown here is derived from an EMBL/GenBank/DDBJ whole genome shotgun (WGS) entry which is preliminary data.</text>
</comment>